<feature type="domain" description="Glutamine amidotransferase" evidence="14">
    <location>
        <begin position="5"/>
        <end position="191"/>
    </location>
</feature>
<dbReference type="GO" id="GO:0016829">
    <property type="term" value="F:lyase activity"/>
    <property type="evidence" value="ECO:0007669"/>
    <property type="project" value="UniProtKB-KW"/>
</dbReference>
<organism evidence="15 16">
    <name type="scientific">Flavobacterium terrae</name>
    <dbReference type="NCBI Taxonomy" id="415425"/>
    <lineage>
        <taxon>Bacteria</taxon>
        <taxon>Pseudomonadati</taxon>
        <taxon>Bacteroidota</taxon>
        <taxon>Flavobacteriia</taxon>
        <taxon>Flavobacteriales</taxon>
        <taxon>Flavobacteriaceae</taxon>
        <taxon>Flavobacterium</taxon>
    </lineage>
</organism>
<feature type="active site" description="Nucleophile" evidence="12 13">
    <location>
        <position position="77"/>
    </location>
</feature>
<keyword evidence="8 12" id="KW-0368">Histidine biosynthesis</keyword>
<name>A0A1M6EKR2_9FLAO</name>
<dbReference type="AlphaFoldDB" id="A0A1M6EKR2"/>
<dbReference type="InterPro" id="IPR010139">
    <property type="entry name" value="Imidazole-glycPsynth_HisH"/>
</dbReference>
<dbReference type="FunFam" id="3.40.50.880:FF:000009">
    <property type="entry name" value="Imidazole glycerol phosphate synthase subunit HisH"/>
    <property type="match status" value="1"/>
</dbReference>
<evidence type="ECO:0000256" key="5">
    <source>
        <dbReference type="ARBA" id="ARBA00022605"/>
    </source>
</evidence>
<protein>
    <recommendedName>
        <fullName evidence="12">Imidazole glycerol phosphate synthase subunit HisH</fullName>
        <ecNumber evidence="12">4.3.2.10</ecNumber>
    </recommendedName>
    <alternativeName>
        <fullName evidence="12">IGP synthase glutaminase subunit</fullName>
        <ecNumber evidence="12">3.5.1.2</ecNumber>
    </alternativeName>
    <alternativeName>
        <fullName evidence="12">IGP synthase subunit HisH</fullName>
    </alternativeName>
    <alternativeName>
        <fullName evidence="12">ImGP synthase subunit HisH</fullName>
        <shortName evidence="12">IGPS subunit HisH</shortName>
    </alternativeName>
</protein>
<dbReference type="PRINTS" id="PR00096">
    <property type="entry name" value="GATASE"/>
</dbReference>
<dbReference type="GO" id="GO:0004359">
    <property type="term" value="F:glutaminase activity"/>
    <property type="evidence" value="ECO:0007669"/>
    <property type="project" value="UniProtKB-EC"/>
</dbReference>
<evidence type="ECO:0000256" key="13">
    <source>
        <dbReference type="PIRSR" id="PIRSR000495-1"/>
    </source>
</evidence>
<dbReference type="InterPro" id="IPR029062">
    <property type="entry name" value="Class_I_gatase-like"/>
</dbReference>
<keyword evidence="7 12" id="KW-0315">Glutamine amidotransferase</keyword>
<dbReference type="Gene3D" id="3.40.50.880">
    <property type="match status" value="1"/>
</dbReference>
<evidence type="ECO:0000256" key="3">
    <source>
        <dbReference type="ARBA" id="ARBA00011152"/>
    </source>
</evidence>
<evidence type="ECO:0000256" key="9">
    <source>
        <dbReference type="ARBA" id="ARBA00023239"/>
    </source>
</evidence>
<evidence type="ECO:0000256" key="11">
    <source>
        <dbReference type="ARBA" id="ARBA00049534"/>
    </source>
</evidence>
<dbReference type="RefSeq" id="WP_073310641.1">
    <property type="nucleotide sequence ID" value="NZ_FQZI01000003.1"/>
</dbReference>
<comment type="pathway">
    <text evidence="2 12">Amino-acid biosynthesis; L-histidine biosynthesis; L-histidine from 5-phospho-alpha-D-ribose 1-diphosphate: step 5/9.</text>
</comment>
<evidence type="ECO:0000256" key="4">
    <source>
        <dbReference type="ARBA" id="ARBA00022490"/>
    </source>
</evidence>
<evidence type="ECO:0000256" key="7">
    <source>
        <dbReference type="ARBA" id="ARBA00022962"/>
    </source>
</evidence>
<keyword evidence="6 12" id="KW-0378">Hydrolase</keyword>
<dbReference type="InterPro" id="IPR017926">
    <property type="entry name" value="GATASE"/>
</dbReference>
<comment type="catalytic activity">
    <reaction evidence="11 12">
        <text>L-glutamine + H2O = L-glutamate + NH4(+)</text>
        <dbReference type="Rhea" id="RHEA:15889"/>
        <dbReference type="ChEBI" id="CHEBI:15377"/>
        <dbReference type="ChEBI" id="CHEBI:28938"/>
        <dbReference type="ChEBI" id="CHEBI:29985"/>
        <dbReference type="ChEBI" id="CHEBI:58359"/>
        <dbReference type="EC" id="3.5.1.2"/>
    </reaction>
</comment>
<evidence type="ECO:0000259" key="14">
    <source>
        <dbReference type="Pfam" id="PF00117"/>
    </source>
</evidence>
<reference evidence="16" key="1">
    <citation type="submission" date="2016-11" db="EMBL/GenBank/DDBJ databases">
        <authorList>
            <person name="Varghese N."/>
            <person name="Submissions S."/>
        </authorList>
    </citation>
    <scope>NUCLEOTIDE SEQUENCE [LARGE SCALE GENOMIC DNA]</scope>
    <source>
        <strain evidence="16">DSM 18829</strain>
    </source>
</reference>
<comment type="function">
    <text evidence="12">IGPS catalyzes the conversion of PRFAR and glutamine to IGP, AICAR and glutamate. The HisH subunit catalyzes the hydrolysis of glutamine to glutamate and ammonia as part of the synthesis of IGP and AICAR. The resulting ammonia molecule is channeled to the active site of HisF.</text>
</comment>
<dbReference type="UniPathway" id="UPA00031">
    <property type="reaction ID" value="UER00010"/>
</dbReference>
<dbReference type="Proteomes" id="UP000184488">
    <property type="component" value="Unassembled WGS sequence"/>
</dbReference>
<dbReference type="GO" id="GO:0005737">
    <property type="term" value="C:cytoplasm"/>
    <property type="evidence" value="ECO:0007669"/>
    <property type="project" value="UniProtKB-SubCell"/>
</dbReference>
<evidence type="ECO:0000256" key="8">
    <source>
        <dbReference type="ARBA" id="ARBA00023102"/>
    </source>
</evidence>
<dbReference type="OrthoDB" id="9807137at2"/>
<dbReference type="PRINTS" id="PR00097">
    <property type="entry name" value="ANTSNTHASEII"/>
</dbReference>
<dbReference type="PANTHER" id="PTHR42701">
    <property type="entry name" value="IMIDAZOLE GLYCEROL PHOSPHATE SYNTHASE SUBUNIT HISH"/>
    <property type="match status" value="1"/>
</dbReference>
<dbReference type="PROSITE" id="PS51273">
    <property type="entry name" value="GATASE_TYPE_1"/>
    <property type="match status" value="1"/>
</dbReference>
<feature type="active site" evidence="12 13">
    <location>
        <position position="177"/>
    </location>
</feature>
<dbReference type="EC" id="4.3.2.10" evidence="12"/>
<comment type="subunit">
    <text evidence="3 12">Heterodimer of HisH and HisF.</text>
</comment>
<keyword evidence="9 12" id="KW-0456">Lyase</keyword>
<dbReference type="EC" id="3.5.1.2" evidence="12"/>
<evidence type="ECO:0000256" key="6">
    <source>
        <dbReference type="ARBA" id="ARBA00022801"/>
    </source>
</evidence>
<dbReference type="CDD" id="cd01748">
    <property type="entry name" value="GATase1_IGP_Synthase"/>
    <property type="match status" value="1"/>
</dbReference>
<dbReference type="GO" id="GO:0000107">
    <property type="term" value="F:imidazoleglycerol-phosphate synthase activity"/>
    <property type="evidence" value="ECO:0007669"/>
    <property type="project" value="UniProtKB-UniRule"/>
</dbReference>
<comment type="catalytic activity">
    <reaction evidence="10 12">
        <text>5-[(5-phospho-1-deoxy-D-ribulos-1-ylimino)methylamino]-1-(5-phospho-beta-D-ribosyl)imidazole-4-carboxamide + L-glutamine = D-erythro-1-(imidazol-4-yl)glycerol 3-phosphate + 5-amino-1-(5-phospho-beta-D-ribosyl)imidazole-4-carboxamide + L-glutamate + H(+)</text>
        <dbReference type="Rhea" id="RHEA:24793"/>
        <dbReference type="ChEBI" id="CHEBI:15378"/>
        <dbReference type="ChEBI" id="CHEBI:29985"/>
        <dbReference type="ChEBI" id="CHEBI:58278"/>
        <dbReference type="ChEBI" id="CHEBI:58359"/>
        <dbReference type="ChEBI" id="CHEBI:58475"/>
        <dbReference type="ChEBI" id="CHEBI:58525"/>
        <dbReference type="EC" id="4.3.2.10"/>
    </reaction>
</comment>
<dbReference type="STRING" id="415425.SAMN05444363_1820"/>
<dbReference type="PROSITE" id="PS51274">
    <property type="entry name" value="GATASE_COBBQ"/>
    <property type="match status" value="1"/>
</dbReference>
<evidence type="ECO:0000256" key="2">
    <source>
        <dbReference type="ARBA" id="ARBA00005091"/>
    </source>
</evidence>
<feature type="active site" evidence="12 13">
    <location>
        <position position="175"/>
    </location>
</feature>
<dbReference type="PANTHER" id="PTHR42701:SF1">
    <property type="entry name" value="IMIDAZOLE GLYCEROL PHOSPHATE SYNTHASE SUBUNIT HISH"/>
    <property type="match status" value="1"/>
</dbReference>
<dbReference type="PIRSF" id="PIRSF000495">
    <property type="entry name" value="Amidotransf_hisH"/>
    <property type="match status" value="1"/>
</dbReference>
<evidence type="ECO:0000256" key="10">
    <source>
        <dbReference type="ARBA" id="ARBA00047838"/>
    </source>
</evidence>
<proteinExistence type="inferred from homology"/>
<evidence type="ECO:0000313" key="16">
    <source>
        <dbReference type="Proteomes" id="UP000184488"/>
    </source>
</evidence>
<gene>
    <name evidence="12" type="primary">hisH</name>
    <name evidence="15" type="ORF">SAMN05444363_1820</name>
</gene>
<sequence length="193" mass="21395">MNIAIIDYGAGNVQSVLFALERIGFTGKVTSDAEEIKNADKVIFPGVGEASSAIKMLHDKDLVKVILQLKQPILGICLGMQLLCKSSEEGNANGIGVFDLEIKRFSNQVKVPQMGWNNIYNLKSQLFDGISENEFMYLVHSYYAPLNAYSIATTNYGIEYATAIQKDNFYGVQFHPEKSGNVGEQILKNFLNL</sequence>
<evidence type="ECO:0000256" key="12">
    <source>
        <dbReference type="HAMAP-Rule" id="MF_00278"/>
    </source>
</evidence>
<comment type="subcellular location">
    <subcellularLocation>
        <location evidence="1 12">Cytoplasm</location>
    </subcellularLocation>
</comment>
<accession>A0A1M6EKR2</accession>
<dbReference type="HAMAP" id="MF_00278">
    <property type="entry name" value="HisH"/>
    <property type="match status" value="1"/>
</dbReference>
<dbReference type="NCBIfam" id="TIGR01855">
    <property type="entry name" value="IMP_synth_hisH"/>
    <property type="match status" value="1"/>
</dbReference>
<dbReference type="Pfam" id="PF00117">
    <property type="entry name" value="GATase"/>
    <property type="match status" value="1"/>
</dbReference>
<keyword evidence="16" id="KW-1185">Reference proteome</keyword>
<keyword evidence="4 12" id="KW-0963">Cytoplasm</keyword>
<evidence type="ECO:0000313" key="15">
    <source>
        <dbReference type="EMBL" id="SHI85986.1"/>
    </source>
</evidence>
<keyword evidence="5 12" id="KW-0028">Amino-acid biosynthesis</keyword>
<evidence type="ECO:0000256" key="1">
    <source>
        <dbReference type="ARBA" id="ARBA00004496"/>
    </source>
</evidence>
<dbReference type="EMBL" id="FQZI01000003">
    <property type="protein sequence ID" value="SHI85986.1"/>
    <property type="molecule type" value="Genomic_DNA"/>
</dbReference>
<dbReference type="GO" id="GO:0000105">
    <property type="term" value="P:L-histidine biosynthetic process"/>
    <property type="evidence" value="ECO:0007669"/>
    <property type="project" value="UniProtKB-UniRule"/>
</dbReference>
<keyword evidence="15" id="KW-0808">Transferase</keyword>
<dbReference type="SUPFAM" id="SSF52317">
    <property type="entry name" value="Class I glutamine amidotransferase-like"/>
    <property type="match status" value="1"/>
</dbReference>